<name>A0ABW5CEA5_9PROT</name>
<comment type="caution">
    <text evidence="2">The sequence shown here is derived from an EMBL/GenBank/DDBJ whole genome shotgun (WGS) entry which is preliminary data.</text>
</comment>
<organism evidence="2 3">
    <name type="scientific">Phaeospirillum tilakii</name>
    <dbReference type="NCBI Taxonomy" id="741673"/>
    <lineage>
        <taxon>Bacteria</taxon>
        <taxon>Pseudomonadati</taxon>
        <taxon>Pseudomonadota</taxon>
        <taxon>Alphaproteobacteria</taxon>
        <taxon>Rhodospirillales</taxon>
        <taxon>Rhodospirillaceae</taxon>
        <taxon>Phaeospirillum</taxon>
    </lineage>
</organism>
<protein>
    <recommendedName>
        <fullName evidence="4">Lipoprotein</fullName>
    </recommendedName>
</protein>
<keyword evidence="1" id="KW-0732">Signal</keyword>
<reference evidence="3" key="1">
    <citation type="journal article" date="2019" name="Int. J. Syst. Evol. Microbiol.">
        <title>The Global Catalogue of Microorganisms (GCM) 10K type strain sequencing project: providing services to taxonomists for standard genome sequencing and annotation.</title>
        <authorList>
            <consortium name="The Broad Institute Genomics Platform"/>
            <consortium name="The Broad Institute Genome Sequencing Center for Infectious Disease"/>
            <person name="Wu L."/>
            <person name="Ma J."/>
        </authorList>
    </citation>
    <scope>NUCLEOTIDE SEQUENCE [LARGE SCALE GENOMIC DNA]</scope>
    <source>
        <strain evidence="3">KCTC 15012</strain>
    </source>
</reference>
<accession>A0ABW5CEA5</accession>
<keyword evidence="3" id="KW-1185">Reference proteome</keyword>
<evidence type="ECO:0008006" key="4">
    <source>
        <dbReference type="Google" id="ProtNLM"/>
    </source>
</evidence>
<sequence length="110" mass="11942">MTSPARRHLFRPALPPALAALAVLAALAGCAEVTRFERSDGGTIYHVRCRDSLAWLENCRDAARRVCPDGYAPADVSLRLGTDQERHAVPHPHESFFVCTGPTPPPAPGW</sequence>
<dbReference type="EMBL" id="JBHUIY010000034">
    <property type="protein sequence ID" value="MFD2235046.1"/>
    <property type="molecule type" value="Genomic_DNA"/>
</dbReference>
<evidence type="ECO:0000256" key="1">
    <source>
        <dbReference type="SAM" id="SignalP"/>
    </source>
</evidence>
<proteinExistence type="predicted"/>
<evidence type="ECO:0000313" key="2">
    <source>
        <dbReference type="EMBL" id="MFD2235046.1"/>
    </source>
</evidence>
<feature type="chain" id="PRO_5047187606" description="Lipoprotein" evidence="1">
    <location>
        <begin position="29"/>
        <end position="110"/>
    </location>
</feature>
<feature type="signal peptide" evidence="1">
    <location>
        <begin position="1"/>
        <end position="28"/>
    </location>
</feature>
<dbReference type="PROSITE" id="PS51257">
    <property type="entry name" value="PROKAR_LIPOPROTEIN"/>
    <property type="match status" value="1"/>
</dbReference>
<evidence type="ECO:0000313" key="3">
    <source>
        <dbReference type="Proteomes" id="UP001597296"/>
    </source>
</evidence>
<dbReference type="RefSeq" id="WP_377317855.1">
    <property type="nucleotide sequence ID" value="NZ_JBHUIY010000034.1"/>
</dbReference>
<dbReference type="Proteomes" id="UP001597296">
    <property type="component" value="Unassembled WGS sequence"/>
</dbReference>
<gene>
    <name evidence="2" type="ORF">ACFSNB_14625</name>
</gene>